<dbReference type="InterPro" id="IPR027373">
    <property type="entry name" value="RHH_dom"/>
</dbReference>
<dbReference type="Pfam" id="PF13467">
    <property type="entry name" value="RHH_4"/>
    <property type="match status" value="1"/>
</dbReference>
<reference evidence="3" key="1">
    <citation type="journal article" date="2019" name="Int. J. Syst. Evol. Microbiol.">
        <title>The Global Catalogue of Microorganisms (GCM) 10K type strain sequencing project: providing services to taxonomists for standard genome sequencing and annotation.</title>
        <authorList>
            <consortium name="The Broad Institute Genomics Platform"/>
            <consortium name="The Broad Institute Genome Sequencing Center for Infectious Disease"/>
            <person name="Wu L."/>
            <person name="Ma J."/>
        </authorList>
    </citation>
    <scope>NUCLEOTIDE SEQUENCE [LARGE SCALE GENOMIC DNA]</scope>
    <source>
        <strain evidence="3">NBRC 108723</strain>
    </source>
</reference>
<dbReference type="Gene3D" id="1.10.3990.20">
    <property type="entry name" value="protein bp1543"/>
    <property type="match status" value="1"/>
</dbReference>
<organism evidence="2 3">
    <name type="scientific">Vibrio zhanjiangensis</name>
    <dbReference type="NCBI Taxonomy" id="1046128"/>
    <lineage>
        <taxon>Bacteria</taxon>
        <taxon>Pseudomonadati</taxon>
        <taxon>Pseudomonadota</taxon>
        <taxon>Gammaproteobacteria</taxon>
        <taxon>Vibrionales</taxon>
        <taxon>Vibrionaceae</taxon>
        <taxon>Vibrio</taxon>
    </lineage>
</organism>
<dbReference type="EMBL" id="BSPW01000024">
    <property type="protein sequence ID" value="GLT17648.1"/>
    <property type="molecule type" value="Genomic_DNA"/>
</dbReference>
<proteinExistence type="predicted"/>
<evidence type="ECO:0000259" key="1">
    <source>
        <dbReference type="Pfam" id="PF13467"/>
    </source>
</evidence>
<evidence type="ECO:0000313" key="2">
    <source>
        <dbReference type="EMBL" id="GLT17648.1"/>
    </source>
</evidence>
<protein>
    <recommendedName>
        <fullName evidence="1">Ribbon-helix-helix domain-containing protein</fullName>
    </recommendedName>
</protein>
<evidence type="ECO:0000313" key="3">
    <source>
        <dbReference type="Proteomes" id="UP001157138"/>
    </source>
</evidence>
<sequence>MCEIFANQPQQNYRIIARSIRIDGHATSIKLEASFWGILEEIARQQNMTLPKFISAIYSEAIVYNPEIKNFTSLLRCACLIYLRHPENVLSKIQQQLQTPHPH</sequence>
<dbReference type="Proteomes" id="UP001157138">
    <property type="component" value="Unassembled WGS sequence"/>
</dbReference>
<gene>
    <name evidence="2" type="ORF">GCM10007938_14260</name>
</gene>
<dbReference type="RefSeq" id="WP_284191547.1">
    <property type="nucleotide sequence ID" value="NZ_BSPW01000024.1"/>
</dbReference>
<dbReference type="InterPro" id="IPR038268">
    <property type="entry name" value="RHH_sf"/>
</dbReference>
<accession>A0ABQ6EWV1</accession>
<name>A0ABQ6EWV1_9VIBR</name>
<comment type="caution">
    <text evidence="2">The sequence shown here is derived from an EMBL/GenBank/DDBJ whole genome shotgun (WGS) entry which is preliminary data.</text>
</comment>
<keyword evidence="3" id="KW-1185">Reference proteome</keyword>
<feature type="domain" description="Ribbon-helix-helix" evidence="1">
    <location>
        <begin position="16"/>
        <end position="83"/>
    </location>
</feature>